<protein>
    <recommendedName>
        <fullName evidence="2">Myb-like domain-containing protein</fullName>
    </recommendedName>
</protein>
<evidence type="ECO:0000259" key="2">
    <source>
        <dbReference type="SMART" id="SM00717"/>
    </source>
</evidence>
<evidence type="ECO:0000313" key="6">
    <source>
        <dbReference type="Proteomes" id="UP001470230"/>
    </source>
</evidence>
<dbReference type="SMART" id="SM00717">
    <property type="entry name" value="SANT"/>
    <property type="match status" value="1"/>
</dbReference>
<reference evidence="5 6" key="1">
    <citation type="submission" date="2024-04" db="EMBL/GenBank/DDBJ databases">
        <title>Tritrichomonas musculus Genome.</title>
        <authorList>
            <person name="Alves-Ferreira E."/>
            <person name="Grigg M."/>
            <person name="Lorenzi H."/>
            <person name="Galac M."/>
        </authorList>
    </citation>
    <scope>NUCLEOTIDE SEQUENCE [LARGE SCALE GENOMIC DNA]</scope>
    <source>
        <strain evidence="5 6">EAF2021</strain>
    </source>
</reference>
<evidence type="ECO:0000313" key="4">
    <source>
        <dbReference type="EMBL" id="KAK8891997.1"/>
    </source>
</evidence>
<evidence type="ECO:0000256" key="1">
    <source>
        <dbReference type="SAM" id="Phobius"/>
    </source>
</evidence>
<comment type="caution">
    <text evidence="5">The sequence shown here is derived from an EMBL/GenBank/DDBJ whole genome shotgun (WGS) entry which is preliminary data.</text>
</comment>
<keyword evidence="1" id="KW-0472">Membrane</keyword>
<proteinExistence type="predicted"/>
<sequence>MKEYRVLDEMNILAQILPKQRNYSLMLYTFAFGLLSISSSAYNYVQSELPLPDIRSVYRHQSELMVIKPFMLTNLTFLPEILKEYKDIIKNKSNQQESFILAVDAMSSTPFANIRKNLSVTGLTSDDINADESFLIEYSIQKFENYIQKISDKIVNSLFVYSLHPLNHKLPTFFLYILPSNSGKANNFTTSILTNITEICKKNDVDIIGIASDGDTAMEKFHKKNIELFESNKFKSNKNLLYFSDILHILKRGRYTFVKQIYSKNDYINKIDLLKELFNLPHEIFKNESYTKMHDSLAVRLFSISNLLISYNNYLFDETIFIFPFCLLECSVHNTNLNISERFFVLELLKYYCIKIKKNNTILNSFKYQIKCNIIQDILSTVYSFIFLFKNTNSIIDSNRCSTSPLEHNFGIARIGCKDKNRMDSLIKKFSHLNVRRIDKFNFTKKIMRHRINNFGIEIDTTNKNVDYEKIQKISENLISNIFDDLKTKNISKNIHDLFGFFSKINIEMPKDSDFICKSSDAYVNPSTVLSIQSRFKKTMTKKCAWSPKEVNLLINLIKDIGGNCTILSTYLEKRSINAIYRKATSLYKKNKIQRKPFLK</sequence>
<evidence type="ECO:0000313" key="3">
    <source>
        <dbReference type="EMBL" id="KAK8864857.1"/>
    </source>
</evidence>
<dbReference type="InterPro" id="IPR001005">
    <property type="entry name" value="SANT/Myb"/>
</dbReference>
<evidence type="ECO:0000313" key="5">
    <source>
        <dbReference type="EMBL" id="KAK8891999.1"/>
    </source>
</evidence>
<dbReference type="InterPro" id="IPR021896">
    <property type="entry name" value="THAP9-like_HTH"/>
</dbReference>
<dbReference type="Pfam" id="PF12017">
    <property type="entry name" value="Tnp_P_element"/>
    <property type="match status" value="1"/>
</dbReference>
<dbReference type="EMBL" id="JAPFFF010000004">
    <property type="protein sequence ID" value="KAK8891999.1"/>
    <property type="molecule type" value="Genomic_DNA"/>
</dbReference>
<dbReference type="EMBL" id="JAPFFF010000004">
    <property type="protein sequence ID" value="KAK8891997.1"/>
    <property type="molecule type" value="Genomic_DNA"/>
</dbReference>
<gene>
    <name evidence="3" type="ORF">M9Y10_010384</name>
    <name evidence="4" type="ORF">M9Y10_029219</name>
    <name evidence="5" type="ORF">M9Y10_029221</name>
</gene>
<keyword evidence="6" id="KW-1185">Reference proteome</keyword>
<dbReference type="Proteomes" id="UP001470230">
    <property type="component" value="Unassembled WGS sequence"/>
</dbReference>
<feature type="domain" description="Myb-like" evidence="2">
    <location>
        <begin position="542"/>
        <end position="590"/>
    </location>
</feature>
<keyword evidence="1" id="KW-1133">Transmembrane helix</keyword>
<accession>A0ABR2KLJ3</accession>
<feature type="transmembrane region" description="Helical" evidence="1">
    <location>
        <begin position="25"/>
        <end position="45"/>
    </location>
</feature>
<organism evidence="5 6">
    <name type="scientific">Tritrichomonas musculus</name>
    <dbReference type="NCBI Taxonomy" id="1915356"/>
    <lineage>
        <taxon>Eukaryota</taxon>
        <taxon>Metamonada</taxon>
        <taxon>Parabasalia</taxon>
        <taxon>Tritrichomonadida</taxon>
        <taxon>Tritrichomonadidae</taxon>
        <taxon>Tritrichomonas</taxon>
    </lineage>
</organism>
<keyword evidence="1" id="KW-0812">Transmembrane</keyword>
<name>A0ABR2KLJ3_9EUKA</name>
<dbReference type="EMBL" id="JAPFFF010000016">
    <property type="protein sequence ID" value="KAK8864857.1"/>
    <property type="molecule type" value="Genomic_DNA"/>
</dbReference>